<reference evidence="2" key="1">
    <citation type="journal article" date="2022" name="bioRxiv">
        <title>Sequencing and chromosome-scale assembly of the giantPleurodeles waltlgenome.</title>
        <authorList>
            <person name="Brown T."/>
            <person name="Elewa A."/>
            <person name="Iarovenko S."/>
            <person name="Subramanian E."/>
            <person name="Araus A.J."/>
            <person name="Petzold A."/>
            <person name="Susuki M."/>
            <person name="Suzuki K.-i.T."/>
            <person name="Hayashi T."/>
            <person name="Toyoda A."/>
            <person name="Oliveira C."/>
            <person name="Osipova E."/>
            <person name="Leigh N.D."/>
            <person name="Simon A."/>
            <person name="Yun M.H."/>
        </authorList>
    </citation>
    <scope>NUCLEOTIDE SEQUENCE</scope>
    <source>
        <strain evidence="2">20211129_DDA</strain>
        <tissue evidence="2">Liver</tissue>
    </source>
</reference>
<feature type="region of interest" description="Disordered" evidence="1">
    <location>
        <begin position="1"/>
        <end position="35"/>
    </location>
</feature>
<comment type="caution">
    <text evidence="2">The sequence shown here is derived from an EMBL/GenBank/DDBJ whole genome shotgun (WGS) entry which is preliminary data.</text>
</comment>
<evidence type="ECO:0000313" key="2">
    <source>
        <dbReference type="EMBL" id="KAJ1179664.1"/>
    </source>
</evidence>
<feature type="compositionally biased region" description="Basic and acidic residues" evidence="1">
    <location>
        <begin position="168"/>
        <end position="177"/>
    </location>
</feature>
<feature type="region of interest" description="Disordered" evidence="1">
    <location>
        <begin position="145"/>
        <end position="177"/>
    </location>
</feature>
<proteinExistence type="predicted"/>
<dbReference type="EMBL" id="JANPWB010000006">
    <property type="protein sequence ID" value="KAJ1179664.1"/>
    <property type="molecule type" value="Genomic_DNA"/>
</dbReference>
<organism evidence="2 3">
    <name type="scientific">Pleurodeles waltl</name>
    <name type="common">Iberian ribbed newt</name>
    <dbReference type="NCBI Taxonomy" id="8319"/>
    <lineage>
        <taxon>Eukaryota</taxon>
        <taxon>Metazoa</taxon>
        <taxon>Chordata</taxon>
        <taxon>Craniata</taxon>
        <taxon>Vertebrata</taxon>
        <taxon>Euteleostomi</taxon>
        <taxon>Amphibia</taxon>
        <taxon>Batrachia</taxon>
        <taxon>Caudata</taxon>
        <taxon>Salamandroidea</taxon>
        <taxon>Salamandridae</taxon>
        <taxon>Pleurodelinae</taxon>
        <taxon>Pleurodeles</taxon>
    </lineage>
</organism>
<protein>
    <submittedName>
        <fullName evidence="2">Uncharacterized protein</fullName>
    </submittedName>
</protein>
<keyword evidence="3" id="KW-1185">Reference proteome</keyword>
<accession>A0AAV7TV18</accession>
<evidence type="ECO:0000313" key="3">
    <source>
        <dbReference type="Proteomes" id="UP001066276"/>
    </source>
</evidence>
<name>A0AAV7TV18_PLEWA</name>
<dbReference type="Proteomes" id="UP001066276">
    <property type="component" value="Chromosome 3_2"/>
</dbReference>
<evidence type="ECO:0000256" key="1">
    <source>
        <dbReference type="SAM" id="MobiDB-lite"/>
    </source>
</evidence>
<gene>
    <name evidence="2" type="ORF">NDU88_004898</name>
</gene>
<dbReference type="AlphaFoldDB" id="A0AAV7TV18"/>
<sequence>MGRRGGSGTSSQERLETAPLTVPVMQDREAVQAPSYQEDKLDKILEAIKTTGQDLQSRVDAVVIEVTLLREDQQKLSARVTSAESDLKDLRPSLTAMEETISAHGVSFFFTEPTDAWDWVEQRRYETPGETPPAVQSVCSTRKKIAGTPMQGAKADRRRGNLTPAKALWHEDGEAAQ</sequence>